<organism evidence="2 3">
    <name type="scientific">Mariniradius saccharolyticus AK6</name>
    <dbReference type="NCBI Taxonomy" id="1239962"/>
    <lineage>
        <taxon>Bacteria</taxon>
        <taxon>Pseudomonadati</taxon>
        <taxon>Bacteroidota</taxon>
        <taxon>Cytophagia</taxon>
        <taxon>Cytophagales</taxon>
        <taxon>Cyclobacteriaceae</taxon>
        <taxon>Mariniradius</taxon>
    </lineage>
</organism>
<proteinExistence type="predicted"/>
<feature type="transmembrane region" description="Helical" evidence="1">
    <location>
        <begin position="12"/>
        <end position="33"/>
    </location>
</feature>
<dbReference type="STRING" id="1239962.C943_03961"/>
<sequence length="42" mass="5299">MENWMSELANYWLLVSELLVIELFVLETWYIVLRTWYLFRKS</sequence>
<gene>
    <name evidence="2" type="ORF">C943_03961</name>
</gene>
<keyword evidence="1" id="KW-0472">Membrane</keyword>
<reference evidence="2" key="1">
    <citation type="submission" date="2013-01" db="EMBL/GenBank/DDBJ databases">
        <title>Genome assembly of Mariniradius saccharolyticus AK6.</title>
        <authorList>
            <person name="Vaidya B."/>
            <person name="Khatri I."/>
            <person name="Tanuku N.R.S."/>
            <person name="Subramanian S."/>
            <person name="Pinnaka A."/>
        </authorList>
    </citation>
    <scope>NUCLEOTIDE SEQUENCE [LARGE SCALE GENOMIC DNA]</scope>
    <source>
        <strain evidence="2">AK6</strain>
    </source>
</reference>
<dbReference type="Proteomes" id="UP000010953">
    <property type="component" value="Unassembled WGS sequence"/>
</dbReference>
<evidence type="ECO:0000313" key="3">
    <source>
        <dbReference type="Proteomes" id="UP000010953"/>
    </source>
</evidence>
<dbReference type="AlphaFoldDB" id="M7XH26"/>
<keyword evidence="3" id="KW-1185">Reference proteome</keyword>
<accession>M7XH26</accession>
<protein>
    <submittedName>
        <fullName evidence="2">Uncharacterized protein</fullName>
    </submittedName>
</protein>
<name>M7XH26_9BACT</name>
<keyword evidence="1" id="KW-1133">Transmembrane helix</keyword>
<evidence type="ECO:0000313" key="2">
    <source>
        <dbReference type="EMBL" id="EMS34144.1"/>
    </source>
</evidence>
<keyword evidence="1" id="KW-0812">Transmembrane</keyword>
<comment type="caution">
    <text evidence="2">The sequence shown here is derived from an EMBL/GenBank/DDBJ whole genome shotgun (WGS) entry which is preliminary data.</text>
</comment>
<evidence type="ECO:0000256" key="1">
    <source>
        <dbReference type="SAM" id="Phobius"/>
    </source>
</evidence>
<dbReference type="EMBL" id="AMZY02000007">
    <property type="protein sequence ID" value="EMS34144.1"/>
    <property type="molecule type" value="Genomic_DNA"/>
</dbReference>
<dbReference type="InParanoid" id="M7XH26"/>